<evidence type="ECO:0000313" key="2">
    <source>
        <dbReference type="Proteomes" id="UP000184121"/>
    </source>
</evidence>
<evidence type="ECO:0008006" key="3">
    <source>
        <dbReference type="Google" id="ProtNLM"/>
    </source>
</evidence>
<dbReference type="Gene3D" id="1.10.260.40">
    <property type="entry name" value="lambda repressor-like DNA-binding domains"/>
    <property type="match status" value="1"/>
</dbReference>
<gene>
    <name evidence="1" type="ORF">SAMN05444366_4044</name>
</gene>
<accession>A0A1M7LBR2</accession>
<dbReference type="Proteomes" id="UP000184121">
    <property type="component" value="Unassembled WGS sequence"/>
</dbReference>
<reference evidence="2" key="1">
    <citation type="submission" date="2016-11" db="EMBL/GenBank/DDBJ databases">
        <authorList>
            <person name="Varghese N."/>
            <person name="Submissions S."/>
        </authorList>
    </citation>
    <scope>NUCLEOTIDE SEQUENCE [LARGE SCALE GENOMIC DNA]</scope>
    <source>
        <strain evidence="2">DSM 1811</strain>
    </source>
</reference>
<keyword evidence="2" id="KW-1185">Reference proteome</keyword>
<dbReference type="InterPro" id="IPR010982">
    <property type="entry name" value="Lambda_DNA-bd_dom_sf"/>
</dbReference>
<dbReference type="STRING" id="29534.SAMN05444366_4044"/>
<protein>
    <recommendedName>
        <fullName evidence="3">HTH cro/C1-type domain-containing protein</fullName>
    </recommendedName>
</protein>
<dbReference type="EMBL" id="FRBY01000006">
    <property type="protein sequence ID" value="SHM75416.1"/>
    <property type="molecule type" value="Genomic_DNA"/>
</dbReference>
<organism evidence="1 2">
    <name type="scientific">Flavobacterium saccharophilum</name>
    <dbReference type="NCBI Taxonomy" id="29534"/>
    <lineage>
        <taxon>Bacteria</taxon>
        <taxon>Pseudomonadati</taxon>
        <taxon>Bacteroidota</taxon>
        <taxon>Flavobacteriia</taxon>
        <taxon>Flavobacteriales</taxon>
        <taxon>Flavobacteriaceae</taxon>
        <taxon>Flavobacterium</taxon>
    </lineage>
</organism>
<dbReference type="RefSeq" id="WP_072975248.1">
    <property type="nucleotide sequence ID" value="NZ_FRBY01000006.1"/>
</dbReference>
<dbReference type="GO" id="GO:0003677">
    <property type="term" value="F:DNA binding"/>
    <property type="evidence" value="ECO:0007669"/>
    <property type="project" value="InterPro"/>
</dbReference>
<evidence type="ECO:0000313" key="1">
    <source>
        <dbReference type="EMBL" id="SHM75416.1"/>
    </source>
</evidence>
<sequence>MNENTLKRIKQYLDSKGIRVSVFEREIGFSNGSFASQLKNDKTIGVDKLEKILRIYTDVNIDWLLTGNGNMLKEDILNEAPAPYNKINKVNPEEAINYKELAESRKETIESLKKIIIYLEDQLAEANQNKG</sequence>
<name>A0A1M7LBR2_9FLAO</name>
<dbReference type="OrthoDB" id="796548at2"/>
<proteinExistence type="predicted"/>
<dbReference type="AlphaFoldDB" id="A0A1M7LBR2"/>